<dbReference type="InterPro" id="IPR008271">
    <property type="entry name" value="Ser/Thr_kinase_AS"/>
</dbReference>
<accession>A0A543ID95</accession>
<dbReference type="InterPro" id="IPR000719">
    <property type="entry name" value="Prot_kinase_dom"/>
</dbReference>
<dbReference type="SUPFAM" id="SSF56112">
    <property type="entry name" value="Protein kinase-like (PK-like)"/>
    <property type="match status" value="1"/>
</dbReference>
<dbReference type="GO" id="GO:0004674">
    <property type="term" value="F:protein serine/threonine kinase activity"/>
    <property type="evidence" value="ECO:0007669"/>
    <property type="project" value="UniProtKB-KW"/>
</dbReference>
<dbReference type="EMBL" id="VFPO01000001">
    <property type="protein sequence ID" value="TQM68544.1"/>
    <property type="molecule type" value="Genomic_DNA"/>
</dbReference>
<dbReference type="RefSeq" id="WP_141968067.1">
    <property type="nucleotide sequence ID" value="NZ_VFPO01000001.1"/>
</dbReference>
<dbReference type="Gene3D" id="1.10.510.10">
    <property type="entry name" value="Transferase(Phosphotransferase) domain 1"/>
    <property type="match status" value="1"/>
</dbReference>
<evidence type="ECO:0000256" key="3">
    <source>
        <dbReference type="ARBA" id="ARBA00022679"/>
    </source>
</evidence>
<keyword evidence="10" id="KW-1185">Reference proteome</keyword>
<evidence type="ECO:0000256" key="1">
    <source>
        <dbReference type="ARBA" id="ARBA00012513"/>
    </source>
</evidence>
<evidence type="ECO:0000259" key="8">
    <source>
        <dbReference type="PROSITE" id="PS50011"/>
    </source>
</evidence>
<evidence type="ECO:0000256" key="5">
    <source>
        <dbReference type="ARBA" id="ARBA00022777"/>
    </source>
</evidence>
<dbReference type="InterPro" id="IPR011990">
    <property type="entry name" value="TPR-like_helical_dom_sf"/>
</dbReference>
<dbReference type="GO" id="GO:0005524">
    <property type="term" value="F:ATP binding"/>
    <property type="evidence" value="ECO:0007669"/>
    <property type="project" value="UniProtKB-UniRule"/>
</dbReference>
<dbReference type="SUPFAM" id="SSF48452">
    <property type="entry name" value="TPR-like"/>
    <property type="match status" value="1"/>
</dbReference>
<dbReference type="EC" id="2.7.11.1" evidence="1"/>
<evidence type="ECO:0000256" key="2">
    <source>
        <dbReference type="ARBA" id="ARBA00022527"/>
    </source>
</evidence>
<name>A0A543ID95_9ACTN</name>
<dbReference type="OrthoDB" id="9762169at2"/>
<gene>
    <name evidence="9" type="ORF">FHX41_2191</name>
</gene>
<comment type="caution">
    <text evidence="9">The sequence shown here is derived from an EMBL/GenBank/DDBJ whole genome shotgun (WGS) entry which is preliminary data.</text>
</comment>
<dbReference type="SMART" id="SM00220">
    <property type="entry name" value="S_TKc"/>
    <property type="match status" value="1"/>
</dbReference>
<protein>
    <recommendedName>
        <fullName evidence="1">non-specific serine/threonine protein kinase</fullName>
        <ecNumber evidence="1">2.7.11.1</ecNumber>
    </recommendedName>
</protein>
<evidence type="ECO:0000256" key="4">
    <source>
        <dbReference type="ARBA" id="ARBA00022741"/>
    </source>
</evidence>
<feature type="domain" description="Protein kinase" evidence="8">
    <location>
        <begin position="13"/>
        <end position="272"/>
    </location>
</feature>
<evidence type="ECO:0000256" key="6">
    <source>
        <dbReference type="ARBA" id="ARBA00022840"/>
    </source>
</evidence>
<dbReference type="Pfam" id="PF00069">
    <property type="entry name" value="Pkinase"/>
    <property type="match status" value="1"/>
</dbReference>
<keyword evidence="5 9" id="KW-0418">Kinase</keyword>
<dbReference type="PROSITE" id="PS00107">
    <property type="entry name" value="PROTEIN_KINASE_ATP"/>
    <property type="match status" value="1"/>
</dbReference>
<dbReference type="PROSITE" id="PS00108">
    <property type="entry name" value="PROTEIN_KINASE_ST"/>
    <property type="match status" value="1"/>
</dbReference>
<evidence type="ECO:0000313" key="9">
    <source>
        <dbReference type="EMBL" id="TQM68544.1"/>
    </source>
</evidence>
<dbReference type="InterPro" id="IPR011009">
    <property type="entry name" value="Kinase-like_dom_sf"/>
</dbReference>
<dbReference type="InterPro" id="IPR017441">
    <property type="entry name" value="Protein_kinase_ATP_BS"/>
</dbReference>
<dbReference type="PANTHER" id="PTHR43289">
    <property type="entry name" value="MITOGEN-ACTIVATED PROTEIN KINASE KINASE KINASE 20-RELATED"/>
    <property type="match status" value="1"/>
</dbReference>
<sequence>MRRGDLLGERERYALDQPIGRGGMGEVWRAYDRFLDRRLAVKFTRVSDEALVARFEQEARSTAWFEHPGVPTVYDFGSHDGCFYLVMQYVDGMTVANVLDEVETLPISWASLIAAQVCAVLSVAHRRPLVHRDLKPSNLMLCPDGSVKVLDFGAAVGLGPGDVRRTTTGLGAPYTPGYSAMEQVYGSPSPQSDLYSLGCVLYEMLTGRQVFQGDTPYEVLRRHEDDDPIPPSSLRTDIPPGLDALVLELLAKSPADRPPNADEVYRRLLEFVTSLHPMPGIVDTVAPQNLYANAVSRIKITGRAPRTEAPVQPVELPTVDEVAQARAEAADLAEEGRYTQAAELLSDLIEPARLALGDEDPEYMGLRLDLADVLFQGGDYRRAVHAYRAAAVALADWYGPDDPNVLACREQEAVCQAHLGATGTALRHLQELLDDLSGGSPYDAITLRVRERLARMRLAAGETDRARKELTDLLSDLTGLYGDDHPQIPGLRVLLDDLNQAETG</sequence>
<organism evidence="9 10">
    <name type="scientific">Actinomadura hallensis</name>
    <dbReference type="NCBI Taxonomy" id="337895"/>
    <lineage>
        <taxon>Bacteria</taxon>
        <taxon>Bacillati</taxon>
        <taxon>Actinomycetota</taxon>
        <taxon>Actinomycetes</taxon>
        <taxon>Streptosporangiales</taxon>
        <taxon>Thermomonosporaceae</taxon>
        <taxon>Actinomadura</taxon>
    </lineage>
</organism>
<feature type="binding site" evidence="7">
    <location>
        <position position="42"/>
    </location>
    <ligand>
        <name>ATP</name>
        <dbReference type="ChEBI" id="CHEBI:30616"/>
    </ligand>
</feature>
<proteinExistence type="predicted"/>
<dbReference type="PROSITE" id="PS50011">
    <property type="entry name" value="PROTEIN_KINASE_DOM"/>
    <property type="match status" value="1"/>
</dbReference>
<reference evidence="9 10" key="1">
    <citation type="submission" date="2019-06" db="EMBL/GenBank/DDBJ databases">
        <title>Sequencing the genomes of 1000 actinobacteria strains.</title>
        <authorList>
            <person name="Klenk H.-P."/>
        </authorList>
    </citation>
    <scope>NUCLEOTIDE SEQUENCE [LARGE SCALE GENOMIC DNA]</scope>
    <source>
        <strain evidence="9 10">DSM 45043</strain>
    </source>
</reference>
<dbReference type="AlphaFoldDB" id="A0A543ID95"/>
<evidence type="ECO:0000256" key="7">
    <source>
        <dbReference type="PROSITE-ProRule" id="PRU10141"/>
    </source>
</evidence>
<dbReference type="PANTHER" id="PTHR43289:SF6">
    <property type="entry name" value="SERINE_THREONINE-PROTEIN KINASE NEKL-3"/>
    <property type="match status" value="1"/>
</dbReference>
<dbReference type="Gene3D" id="1.25.40.10">
    <property type="entry name" value="Tetratricopeptide repeat domain"/>
    <property type="match status" value="1"/>
</dbReference>
<dbReference type="Proteomes" id="UP000316706">
    <property type="component" value="Unassembled WGS sequence"/>
</dbReference>
<keyword evidence="6 7" id="KW-0067">ATP-binding</keyword>
<evidence type="ECO:0000313" key="10">
    <source>
        <dbReference type="Proteomes" id="UP000316706"/>
    </source>
</evidence>
<dbReference type="CDD" id="cd14014">
    <property type="entry name" value="STKc_PknB_like"/>
    <property type="match status" value="1"/>
</dbReference>
<dbReference type="Gene3D" id="3.30.200.20">
    <property type="entry name" value="Phosphorylase Kinase, domain 1"/>
    <property type="match status" value="1"/>
</dbReference>
<keyword evidence="2 9" id="KW-0723">Serine/threonine-protein kinase</keyword>
<keyword evidence="3" id="KW-0808">Transferase</keyword>
<keyword evidence="4 7" id="KW-0547">Nucleotide-binding</keyword>